<sequence length="1018" mass="109120">MSDSLDVLHSLLAELYGQTGVRFAELDGEYDRNVAVTVEGERSVLKLTSPEHTAPALVELQVAALARVAEVAPDLPVPRVLPTADGRDWVDVEVGGALRRVWRVSWLEGRSLLDVRPRRPSVLRDLGGLLARLDRALEGVDHPLLDRDHGWDPARAGWLAHALDDLRDTVVSTQVARVVERWPEMEARLADLPTAVIHADANDHNVVVGPAADPVRVEGLFDFGDMIRTRRVCEPAIAATYAAFGTPDPVGAIGAVLAGYHEVAPLSDAEIAVVGDLVRTRLAVSLVHAARRSAARPDDAYATISQAPARALLAALDTLHPRWITARIRDACGRPAFPQSSAVSGWMEREAAAGRVAPILAPSDTPDGAAWQSTILDLSVGSPMLGADPANLETDPMGALIDRAMARAGASVGVGRWDEARPIYLGPAFTDGDHATDEHRTIHLGIDLFVPAGVPLHAPIAGVVAAVADNAAPKDYGPVVLLRHEPADAPVFFTLWGHLDPEVVERLRPGDRLAPGDRVARVGAPPRNGDWAPHLHLQIVVDPFDLGHDVPGVAPARERSVWRSWFPDPSVLCGYPPGWAADSGVPVESLVERRTRRLGTGLSISYDRPLHIVRGWRQFLVDADGRSFLDFYNNVPHVGHAHPRVVEAVTRQRALLDTNTRYLHETLLDYADALVARMPEGLERVWVLNSASEANELALRLARAATGRREVIVQEGGYHGHTTSLIDVSAYKFDGPGGAGRAEWVEVVAAPDDYRGAHRREHGDTGAAYGDDAARRVERMVAEGRAPGAFLAETFPSVAGQLVPPAGYLDRVYRAVRAAGGLCVADEVQTGFGRLGEVFWGFEAQGVEPDVVVLGKPAGNGVPLGVVVATRAVAEAFDTGMEFFSTFGGNPASAAAGLAVLQVVEEEGLQSAALRVGDRLLDGLRDLATRYPVIGDVRGMGLFIGVELVADRHTREPAPGVARYVAERLRELGVLIGTDGPDHNVLKIRGPLVVTEGDAEVLLERLEGVLGERGAGAR</sequence>
<evidence type="ECO:0000313" key="5">
    <source>
        <dbReference type="EMBL" id="MEK9501883.1"/>
    </source>
</evidence>
<dbReference type="GO" id="GO:0008483">
    <property type="term" value="F:transaminase activity"/>
    <property type="evidence" value="ECO:0007669"/>
    <property type="project" value="UniProtKB-KW"/>
</dbReference>
<comment type="similarity">
    <text evidence="2">Belongs to the class-III pyridoxal-phosphate-dependent aminotransferase family.</text>
</comment>
<name>A0ABU9EAY1_9BACT</name>
<dbReference type="InterPro" id="IPR015421">
    <property type="entry name" value="PyrdxlP-dep_Trfase_major"/>
</dbReference>
<organism evidence="5 6">
    <name type="scientific">Gaopeijia maritima</name>
    <dbReference type="NCBI Taxonomy" id="3119007"/>
    <lineage>
        <taxon>Bacteria</taxon>
        <taxon>Pseudomonadati</taxon>
        <taxon>Gemmatimonadota</taxon>
        <taxon>Longimicrobiia</taxon>
        <taxon>Gaopeijiales</taxon>
        <taxon>Gaopeijiaceae</taxon>
        <taxon>Gaopeijia</taxon>
    </lineage>
</organism>
<dbReference type="InterPro" id="IPR011055">
    <property type="entry name" value="Dup_hybrid_motif"/>
</dbReference>
<dbReference type="SUPFAM" id="SSF56112">
    <property type="entry name" value="Protein kinase-like (PK-like)"/>
    <property type="match status" value="1"/>
</dbReference>
<feature type="domain" description="M23ase beta-sheet core" evidence="4">
    <location>
        <begin position="442"/>
        <end position="540"/>
    </location>
</feature>
<dbReference type="Proteomes" id="UP001484239">
    <property type="component" value="Unassembled WGS sequence"/>
</dbReference>
<evidence type="ECO:0000256" key="3">
    <source>
        <dbReference type="ARBA" id="ARBA00022898"/>
    </source>
</evidence>
<keyword evidence="5" id="KW-0808">Transferase</keyword>
<proteinExistence type="inferred from homology"/>
<protein>
    <submittedName>
        <fullName evidence="5">Aminotransferase class III-fold pyridoxal phosphate-dependent enzyme</fullName>
    </submittedName>
</protein>
<keyword evidence="6" id="KW-1185">Reference proteome</keyword>
<dbReference type="PROSITE" id="PS00600">
    <property type="entry name" value="AA_TRANSFER_CLASS_3"/>
    <property type="match status" value="1"/>
</dbReference>
<dbReference type="Gene3D" id="3.90.1200.10">
    <property type="match status" value="1"/>
</dbReference>
<dbReference type="EMBL" id="JBBHLI010000008">
    <property type="protein sequence ID" value="MEK9501883.1"/>
    <property type="molecule type" value="Genomic_DNA"/>
</dbReference>
<keyword evidence="5" id="KW-0032">Aminotransferase</keyword>
<dbReference type="RefSeq" id="WP_405280989.1">
    <property type="nucleotide sequence ID" value="NZ_JBBHLI010000008.1"/>
</dbReference>
<dbReference type="PANTHER" id="PTHR45688">
    <property type="match status" value="1"/>
</dbReference>
<comment type="caution">
    <text evidence="5">The sequence shown here is derived from an EMBL/GenBank/DDBJ whole genome shotgun (WGS) entry which is preliminary data.</text>
</comment>
<dbReference type="CDD" id="cd00610">
    <property type="entry name" value="OAT_like"/>
    <property type="match status" value="1"/>
</dbReference>
<dbReference type="InterPro" id="IPR016047">
    <property type="entry name" value="M23ase_b-sheet_dom"/>
</dbReference>
<gene>
    <name evidence="5" type="ORF">WI372_12900</name>
</gene>
<comment type="cofactor">
    <cofactor evidence="1">
        <name>pyridoxal 5'-phosphate</name>
        <dbReference type="ChEBI" id="CHEBI:597326"/>
    </cofactor>
</comment>
<dbReference type="SUPFAM" id="SSF51261">
    <property type="entry name" value="Duplicated hybrid motif"/>
    <property type="match status" value="1"/>
</dbReference>
<evidence type="ECO:0000259" key="4">
    <source>
        <dbReference type="Pfam" id="PF01551"/>
    </source>
</evidence>
<dbReference type="InterPro" id="IPR015424">
    <property type="entry name" value="PyrdxlP-dep_Trfase"/>
</dbReference>
<dbReference type="NCBIfam" id="NF004799">
    <property type="entry name" value="PRK06148.1"/>
    <property type="match status" value="1"/>
</dbReference>
<dbReference type="InterPro" id="IPR015422">
    <property type="entry name" value="PyrdxlP-dep_Trfase_small"/>
</dbReference>
<dbReference type="Gene3D" id="2.70.70.10">
    <property type="entry name" value="Glucose Permease (Domain IIA)"/>
    <property type="match status" value="1"/>
</dbReference>
<dbReference type="InterPro" id="IPR011009">
    <property type="entry name" value="Kinase-like_dom_sf"/>
</dbReference>
<dbReference type="Pfam" id="PF01551">
    <property type="entry name" value="Peptidase_M23"/>
    <property type="match status" value="1"/>
</dbReference>
<dbReference type="InterPro" id="IPR049704">
    <property type="entry name" value="Aminotrans_3_PPA_site"/>
</dbReference>
<dbReference type="Gene3D" id="3.90.1150.10">
    <property type="entry name" value="Aspartate Aminotransferase, domain 1"/>
    <property type="match status" value="1"/>
</dbReference>
<accession>A0ABU9EAY1</accession>
<evidence type="ECO:0000256" key="2">
    <source>
        <dbReference type="ARBA" id="ARBA00008954"/>
    </source>
</evidence>
<keyword evidence="3" id="KW-0663">Pyridoxal phosphate</keyword>
<evidence type="ECO:0000256" key="1">
    <source>
        <dbReference type="ARBA" id="ARBA00001933"/>
    </source>
</evidence>
<dbReference type="SUPFAM" id="SSF53383">
    <property type="entry name" value="PLP-dependent transferases"/>
    <property type="match status" value="1"/>
</dbReference>
<reference evidence="5 6" key="1">
    <citation type="submission" date="2024-02" db="EMBL/GenBank/DDBJ databases">
        <title>A novel Gemmatimonadota bacterium.</title>
        <authorList>
            <person name="Du Z.-J."/>
            <person name="Ye Y.-Q."/>
        </authorList>
    </citation>
    <scope>NUCLEOTIDE SEQUENCE [LARGE SCALE GENOMIC DNA]</scope>
    <source>
        <strain evidence="5 6">DH-20</strain>
    </source>
</reference>
<dbReference type="Pfam" id="PF00202">
    <property type="entry name" value="Aminotran_3"/>
    <property type="match status" value="1"/>
</dbReference>
<dbReference type="PANTHER" id="PTHR45688:SF13">
    <property type="entry name" value="ALANINE--GLYOXYLATE AMINOTRANSFERASE 2-LIKE"/>
    <property type="match status" value="1"/>
</dbReference>
<dbReference type="InterPro" id="IPR005814">
    <property type="entry name" value="Aminotrans_3"/>
</dbReference>
<dbReference type="Gene3D" id="3.40.640.10">
    <property type="entry name" value="Type I PLP-dependent aspartate aminotransferase-like (Major domain)"/>
    <property type="match status" value="1"/>
</dbReference>
<evidence type="ECO:0000313" key="6">
    <source>
        <dbReference type="Proteomes" id="UP001484239"/>
    </source>
</evidence>